<evidence type="ECO:0000313" key="9">
    <source>
        <dbReference type="EMBL" id="SAK62420.1"/>
    </source>
</evidence>
<feature type="transmembrane region" description="Helical" evidence="7">
    <location>
        <begin position="76"/>
        <end position="96"/>
    </location>
</feature>
<evidence type="ECO:0000256" key="2">
    <source>
        <dbReference type="ARBA" id="ARBA00009298"/>
    </source>
</evidence>
<keyword evidence="10" id="KW-1185">Reference proteome</keyword>
<keyword evidence="7" id="KW-0997">Cell inner membrane</keyword>
<gene>
    <name evidence="9" type="ORF">AWB82_03161</name>
</gene>
<dbReference type="STRING" id="1777143.AWB82_03161"/>
<dbReference type="RefSeq" id="WP_086968681.1">
    <property type="nucleotide sequence ID" value="NZ_FCOJ02000020.1"/>
</dbReference>
<keyword evidence="4 7" id="KW-0812">Transmembrane</keyword>
<evidence type="ECO:0000256" key="1">
    <source>
        <dbReference type="ARBA" id="ARBA00004651"/>
    </source>
</evidence>
<feature type="transmembrane region" description="Helical" evidence="7">
    <location>
        <begin position="42"/>
        <end position="64"/>
    </location>
</feature>
<dbReference type="Pfam" id="PF02308">
    <property type="entry name" value="MgtC"/>
    <property type="match status" value="1"/>
</dbReference>
<dbReference type="PANTHER" id="PTHR33778">
    <property type="entry name" value="PROTEIN MGTC"/>
    <property type="match status" value="1"/>
</dbReference>
<evidence type="ECO:0000259" key="8">
    <source>
        <dbReference type="Pfam" id="PF02308"/>
    </source>
</evidence>
<sequence length="234" mass="24655">MALMPLTLEWQDVCIRISLAVLAGVLVGLNRGESGKVAGLRTTLLVCLAACLAMLQANALLAQSGKMPGSFAVLDLMRLPLGILSGVGFIGAGAILRKDGLVKGVTTAATLWFVTVVGLCFGGGQLGLGAVGLALGIVVLWFLKEVERRIPRENHADLRITYQKGAFSRDVLAASMQATGCRLTAVAGSMKGSDLMEERFEVRWHGAPDAPQTPPFSECAMDAGASESEWSIVR</sequence>
<feature type="transmembrane region" description="Helical" evidence="7">
    <location>
        <begin position="125"/>
        <end position="143"/>
    </location>
</feature>
<dbReference type="EMBL" id="FCOJ02000020">
    <property type="protein sequence ID" value="SAK62420.1"/>
    <property type="molecule type" value="Genomic_DNA"/>
</dbReference>
<evidence type="ECO:0000256" key="6">
    <source>
        <dbReference type="ARBA" id="ARBA00023136"/>
    </source>
</evidence>
<evidence type="ECO:0000256" key="4">
    <source>
        <dbReference type="ARBA" id="ARBA00022692"/>
    </source>
</evidence>
<dbReference type="InterPro" id="IPR049177">
    <property type="entry name" value="MgtC_SapB_SrpB_YhiD_N"/>
</dbReference>
<proteinExistence type="inferred from homology"/>
<feature type="domain" description="MgtC/SapB/SrpB/YhiD N-terminal" evidence="8">
    <location>
        <begin position="18"/>
        <end position="148"/>
    </location>
</feature>
<accession>A0A158AXM5</accession>
<evidence type="ECO:0000256" key="7">
    <source>
        <dbReference type="RuleBase" id="RU365041"/>
    </source>
</evidence>
<dbReference type="Proteomes" id="UP000054596">
    <property type="component" value="Unassembled WGS sequence"/>
</dbReference>
<evidence type="ECO:0000256" key="3">
    <source>
        <dbReference type="ARBA" id="ARBA00022475"/>
    </source>
</evidence>
<keyword evidence="3" id="KW-1003">Cell membrane</keyword>
<dbReference type="PRINTS" id="PR01837">
    <property type="entry name" value="MGTCSAPBPROT"/>
</dbReference>
<evidence type="ECO:0000256" key="5">
    <source>
        <dbReference type="ARBA" id="ARBA00022989"/>
    </source>
</evidence>
<name>A0A158AXM5_9BURK</name>
<protein>
    <recommendedName>
        <fullName evidence="7">Protein MgtC</fullName>
    </recommendedName>
</protein>
<keyword evidence="5 7" id="KW-1133">Transmembrane helix</keyword>
<evidence type="ECO:0000313" key="10">
    <source>
        <dbReference type="Proteomes" id="UP000054596"/>
    </source>
</evidence>
<comment type="subcellular location">
    <subcellularLocation>
        <location evidence="7">Cell inner membrane</location>
        <topology evidence="7">Multi-pass membrane protein</topology>
    </subcellularLocation>
    <subcellularLocation>
        <location evidence="1">Cell membrane</location>
        <topology evidence="1">Multi-pass membrane protein</topology>
    </subcellularLocation>
</comment>
<dbReference type="OrthoDB" id="9811198at2"/>
<feature type="transmembrane region" description="Helical" evidence="7">
    <location>
        <begin position="13"/>
        <end position="30"/>
    </location>
</feature>
<comment type="similarity">
    <text evidence="2 7">Belongs to the MgtC/SapB family.</text>
</comment>
<comment type="caution">
    <text evidence="9">The sequence shown here is derived from an EMBL/GenBank/DDBJ whole genome shotgun (WGS) entry which is preliminary data.</text>
</comment>
<dbReference type="PANTHER" id="PTHR33778:SF1">
    <property type="entry name" value="MAGNESIUM TRANSPORTER YHID-RELATED"/>
    <property type="match status" value="1"/>
</dbReference>
<dbReference type="GO" id="GO:0005886">
    <property type="term" value="C:plasma membrane"/>
    <property type="evidence" value="ECO:0007669"/>
    <property type="project" value="UniProtKB-SubCell"/>
</dbReference>
<dbReference type="AlphaFoldDB" id="A0A158AXM5"/>
<keyword evidence="6 7" id="KW-0472">Membrane</keyword>
<dbReference type="InterPro" id="IPR003416">
    <property type="entry name" value="MgtC/SapB/SrpB/YhiD_fam"/>
</dbReference>
<organism evidence="9 10">
    <name type="scientific">Caballeronia glebae</name>
    <dbReference type="NCBI Taxonomy" id="1777143"/>
    <lineage>
        <taxon>Bacteria</taxon>
        <taxon>Pseudomonadati</taxon>
        <taxon>Pseudomonadota</taxon>
        <taxon>Betaproteobacteria</taxon>
        <taxon>Burkholderiales</taxon>
        <taxon>Burkholderiaceae</taxon>
        <taxon>Caballeronia</taxon>
    </lineage>
</organism>
<reference evidence="9" key="1">
    <citation type="submission" date="2016-01" db="EMBL/GenBank/DDBJ databases">
        <authorList>
            <person name="Peeters C."/>
        </authorList>
    </citation>
    <scope>NUCLEOTIDE SEQUENCE [LARGE SCALE GENOMIC DNA]</scope>
    <source>
        <strain evidence="9">LMG 29325</strain>
    </source>
</reference>